<evidence type="ECO:0000313" key="1">
    <source>
        <dbReference type="EMBL" id="ETN85276.1"/>
    </source>
</evidence>
<protein>
    <recommendedName>
        <fullName evidence="3">C-type lectin domain-containing protein</fullName>
    </recommendedName>
</protein>
<proteinExistence type="predicted"/>
<keyword evidence="2" id="KW-1185">Reference proteome</keyword>
<dbReference type="AlphaFoldDB" id="W2TW47"/>
<evidence type="ECO:0000313" key="2">
    <source>
        <dbReference type="Proteomes" id="UP000053676"/>
    </source>
</evidence>
<gene>
    <name evidence="1" type="ORF">NECAME_16834</name>
</gene>
<dbReference type="KEGG" id="nai:NECAME_16834"/>
<dbReference type="EMBL" id="KI657769">
    <property type="protein sequence ID" value="ETN85276.1"/>
    <property type="molecule type" value="Genomic_DNA"/>
</dbReference>
<name>W2TW47_NECAM</name>
<reference evidence="2" key="1">
    <citation type="journal article" date="2014" name="Nat. Genet.">
        <title>Genome of the human hookworm Necator americanus.</title>
        <authorList>
            <person name="Tang Y.T."/>
            <person name="Gao X."/>
            <person name="Rosa B.A."/>
            <person name="Abubucker S."/>
            <person name="Hallsworth-Pepin K."/>
            <person name="Martin J."/>
            <person name="Tyagi R."/>
            <person name="Heizer E."/>
            <person name="Zhang X."/>
            <person name="Bhonagiri-Palsikar V."/>
            <person name="Minx P."/>
            <person name="Warren W.C."/>
            <person name="Wang Q."/>
            <person name="Zhan B."/>
            <person name="Hotez P.J."/>
            <person name="Sternberg P.W."/>
            <person name="Dougall A."/>
            <person name="Gaze S.T."/>
            <person name="Mulvenna J."/>
            <person name="Sotillo J."/>
            <person name="Ranganathan S."/>
            <person name="Rabelo E.M."/>
            <person name="Wilson R.K."/>
            <person name="Felgner P.L."/>
            <person name="Bethony J."/>
            <person name="Hawdon J.M."/>
            <person name="Gasser R.B."/>
            <person name="Loukas A."/>
            <person name="Mitreva M."/>
        </authorList>
    </citation>
    <scope>NUCLEOTIDE SEQUENCE [LARGE SCALE GENOMIC DNA]</scope>
</reference>
<organism evidence="1 2">
    <name type="scientific">Necator americanus</name>
    <name type="common">Human hookworm</name>
    <dbReference type="NCBI Taxonomy" id="51031"/>
    <lineage>
        <taxon>Eukaryota</taxon>
        <taxon>Metazoa</taxon>
        <taxon>Ecdysozoa</taxon>
        <taxon>Nematoda</taxon>
        <taxon>Chromadorea</taxon>
        <taxon>Rhabditida</taxon>
        <taxon>Rhabditina</taxon>
        <taxon>Rhabditomorpha</taxon>
        <taxon>Strongyloidea</taxon>
        <taxon>Ancylostomatidae</taxon>
        <taxon>Bunostominae</taxon>
        <taxon>Necator</taxon>
    </lineage>
</organism>
<accession>W2TW47</accession>
<sequence>MAGHNELTLLQGVVMGRIINNGTVWPKAKKMCEELGDSYKLASFEDGPEYFDSKTSKAVSWNMDQ</sequence>
<evidence type="ECO:0008006" key="3">
    <source>
        <dbReference type="Google" id="ProtNLM"/>
    </source>
</evidence>
<dbReference type="Proteomes" id="UP000053676">
    <property type="component" value="Unassembled WGS sequence"/>
</dbReference>